<feature type="transmembrane region" description="Helical" evidence="7">
    <location>
        <begin position="116"/>
        <end position="138"/>
    </location>
</feature>
<evidence type="ECO:0000313" key="10">
    <source>
        <dbReference type="Proteomes" id="UP001365846"/>
    </source>
</evidence>
<reference evidence="9 10" key="1">
    <citation type="submission" date="2024-03" db="EMBL/GenBank/DDBJ databases">
        <title>Novel species of the genus Variovorax.</title>
        <authorList>
            <person name="Liu Q."/>
            <person name="Xin Y.-H."/>
        </authorList>
    </citation>
    <scope>NUCLEOTIDE SEQUENCE [LARGE SCALE GENOMIC DNA]</scope>
    <source>
        <strain evidence="9 10">KACC 18899</strain>
    </source>
</reference>
<protein>
    <submittedName>
        <fullName evidence="9">ABC transporter permease</fullName>
    </submittedName>
</protein>
<feature type="transmembrane region" description="Helical" evidence="7">
    <location>
        <begin position="239"/>
        <end position="261"/>
    </location>
</feature>
<proteinExistence type="inferred from homology"/>
<evidence type="ECO:0000256" key="2">
    <source>
        <dbReference type="ARBA" id="ARBA00022448"/>
    </source>
</evidence>
<evidence type="ECO:0000256" key="1">
    <source>
        <dbReference type="ARBA" id="ARBA00004651"/>
    </source>
</evidence>
<evidence type="ECO:0000313" key="9">
    <source>
        <dbReference type="EMBL" id="MEJ8814768.1"/>
    </source>
</evidence>
<dbReference type="InterPro" id="IPR035906">
    <property type="entry name" value="MetI-like_sf"/>
</dbReference>
<keyword evidence="10" id="KW-1185">Reference proteome</keyword>
<accession>A0ABU8VME5</accession>
<dbReference type="Pfam" id="PF00528">
    <property type="entry name" value="BPD_transp_1"/>
    <property type="match status" value="1"/>
</dbReference>
<dbReference type="InterPro" id="IPR000515">
    <property type="entry name" value="MetI-like"/>
</dbReference>
<gene>
    <name evidence="9" type="ORF">WKW77_27100</name>
</gene>
<dbReference type="EMBL" id="JBBKZU010000014">
    <property type="protein sequence ID" value="MEJ8814768.1"/>
    <property type="molecule type" value="Genomic_DNA"/>
</dbReference>
<keyword evidence="6 7" id="KW-0472">Membrane</keyword>
<name>A0ABU8VME5_9BURK</name>
<dbReference type="RefSeq" id="WP_340359996.1">
    <property type="nucleotide sequence ID" value="NZ_JBBKZU010000014.1"/>
</dbReference>
<dbReference type="PROSITE" id="PS50928">
    <property type="entry name" value="ABC_TM1"/>
    <property type="match status" value="1"/>
</dbReference>
<dbReference type="Gene3D" id="1.10.3720.10">
    <property type="entry name" value="MetI-like"/>
    <property type="match status" value="1"/>
</dbReference>
<evidence type="ECO:0000256" key="3">
    <source>
        <dbReference type="ARBA" id="ARBA00022475"/>
    </source>
</evidence>
<sequence length="273" mass="29524">MTELKHPAIVAMPVARSTKKKPRVRFFERYASALLSIGVLLVWQLAVPLSGLSEFVLPTPLAIAKRMATDFNLLATHSYITLLEVLGGFLSGVLIGIPLALAIFYSKVFERAVYPLLVALQTVPKIALAPLLVLYLGYGWAPKISLAFLISFFPIVISTVVGLQSLDKGLVNMVRSMGATEAQTFFKVRLPAALPSIFGGLKVAISLAVIGAIIGEYIAAERGLGYLQLQANSQFDTTLNFATVVTISLIGVLLYFVLALVESKVSFHRESAK</sequence>
<keyword evidence="2 7" id="KW-0813">Transport</keyword>
<keyword evidence="5 7" id="KW-1133">Transmembrane helix</keyword>
<feature type="transmembrane region" description="Helical" evidence="7">
    <location>
        <begin position="144"/>
        <end position="166"/>
    </location>
</feature>
<evidence type="ECO:0000256" key="6">
    <source>
        <dbReference type="ARBA" id="ARBA00023136"/>
    </source>
</evidence>
<dbReference type="SUPFAM" id="SSF161098">
    <property type="entry name" value="MetI-like"/>
    <property type="match status" value="1"/>
</dbReference>
<feature type="transmembrane region" description="Helical" evidence="7">
    <location>
        <begin position="197"/>
        <end position="219"/>
    </location>
</feature>
<evidence type="ECO:0000256" key="5">
    <source>
        <dbReference type="ARBA" id="ARBA00022989"/>
    </source>
</evidence>
<feature type="transmembrane region" description="Helical" evidence="7">
    <location>
        <begin position="26"/>
        <end position="46"/>
    </location>
</feature>
<comment type="caution">
    <text evidence="9">The sequence shown here is derived from an EMBL/GenBank/DDBJ whole genome shotgun (WGS) entry which is preliminary data.</text>
</comment>
<evidence type="ECO:0000259" key="8">
    <source>
        <dbReference type="PROSITE" id="PS50928"/>
    </source>
</evidence>
<keyword evidence="3" id="KW-1003">Cell membrane</keyword>
<evidence type="ECO:0000256" key="4">
    <source>
        <dbReference type="ARBA" id="ARBA00022692"/>
    </source>
</evidence>
<comment type="similarity">
    <text evidence="7">Belongs to the binding-protein-dependent transport system permease family.</text>
</comment>
<organism evidence="9 10">
    <name type="scientific">Variovorax ureilyticus</name>
    <dbReference type="NCBI Taxonomy" id="1836198"/>
    <lineage>
        <taxon>Bacteria</taxon>
        <taxon>Pseudomonadati</taxon>
        <taxon>Pseudomonadota</taxon>
        <taxon>Betaproteobacteria</taxon>
        <taxon>Burkholderiales</taxon>
        <taxon>Comamonadaceae</taxon>
        <taxon>Variovorax</taxon>
    </lineage>
</organism>
<keyword evidence="4 7" id="KW-0812">Transmembrane</keyword>
<dbReference type="CDD" id="cd06261">
    <property type="entry name" value="TM_PBP2"/>
    <property type="match status" value="1"/>
</dbReference>
<evidence type="ECO:0000256" key="7">
    <source>
        <dbReference type="RuleBase" id="RU363032"/>
    </source>
</evidence>
<feature type="domain" description="ABC transmembrane type-1" evidence="8">
    <location>
        <begin position="78"/>
        <end position="262"/>
    </location>
</feature>
<comment type="subcellular location">
    <subcellularLocation>
        <location evidence="1 7">Cell membrane</location>
        <topology evidence="1 7">Multi-pass membrane protein</topology>
    </subcellularLocation>
</comment>
<dbReference type="PANTHER" id="PTHR30151">
    <property type="entry name" value="ALKANE SULFONATE ABC TRANSPORTER-RELATED, MEMBRANE SUBUNIT"/>
    <property type="match status" value="1"/>
</dbReference>
<dbReference type="PANTHER" id="PTHR30151:SF20">
    <property type="entry name" value="ABC TRANSPORTER PERMEASE PROTEIN HI_0355-RELATED"/>
    <property type="match status" value="1"/>
</dbReference>
<dbReference type="Proteomes" id="UP001365846">
    <property type="component" value="Unassembled WGS sequence"/>
</dbReference>
<feature type="transmembrane region" description="Helical" evidence="7">
    <location>
        <begin position="79"/>
        <end position="104"/>
    </location>
</feature>